<accession>A0ABY6B1B6</accession>
<name>A0ABY6B1B6_9BURK</name>
<dbReference type="RefSeq" id="WP_261758666.1">
    <property type="nucleotide sequence ID" value="NZ_CP104562.2"/>
</dbReference>
<gene>
    <name evidence="1" type="ORF">N4261_02525</name>
</gene>
<dbReference type="Proteomes" id="UP001064933">
    <property type="component" value="Chromosome"/>
</dbReference>
<evidence type="ECO:0000313" key="2">
    <source>
        <dbReference type="Proteomes" id="UP001064933"/>
    </source>
</evidence>
<sequence>MIEIWKRLVQRWRSDAGGKSPPAQGAPFRLDELSDEALASVLKDAAADSSCIADLKTDLMQFYKNHHATPKRWAVRDGEKSYLVFFPAPLRTKSSSLTYAFYFEGRMYRFRTLDLYRPDVYLAESSMSSAALNRVRGHLRTAFMAHGKFGMPAERGFDCQFIKRPVGDGRFGVNR</sequence>
<protein>
    <submittedName>
        <fullName evidence="1">Uncharacterized protein</fullName>
    </submittedName>
</protein>
<keyword evidence="2" id="KW-1185">Reference proteome</keyword>
<organism evidence="1 2">
    <name type="scientific">Roseateles amylovorans</name>
    <dbReference type="NCBI Taxonomy" id="2978473"/>
    <lineage>
        <taxon>Bacteria</taxon>
        <taxon>Pseudomonadati</taxon>
        <taxon>Pseudomonadota</taxon>
        <taxon>Betaproteobacteria</taxon>
        <taxon>Burkholderiales</taxon>
        <taxon>Sphaerotilaceae</taxon>
        <taxon>Roseateles</taxon>
    </lineage>
</organism>
<proteinExistence type="predicted"/>
<evidence type="ECO:0000313" key="1">
    <source>
        <dbReference type="EMBL" id="UXH78835.1"/>
    </source>
</evidence>
<reference evidence="1" key="1">
    <citation type="submission" date="2022-10" db="EMBL/GenBank/DDBJ databases">
        <title>Characterization and whole genome sequencing of a new Roseateles species, isolated from fresh water.</title>
        <authorList>
            <person name="Guliayeva D.Y."/>
            <person name="Akhremchuk A.E."/>
            <person name="Sikolenko M.A."/>
            <person name="Valentovich L.N."/>
            <person name="Sidarenka A.V."/>
        </authorList>
    </citation>
    <scope>NUCLEOTIDE SEQUENCE</scope>
    <source>
        <strain evidence="1">BIM B-1768</strain>
    </source>
</reference>
<dbReference type="EMBL" id="CP104562">
    <property type="protein sequence ID" value="UXH78835.1"/>
    <property type="molecule type" value="Genomic_DNA"/>
</dbReference>